<evidence type="ECO:0000256" key="7">
    <source>
        <dbReference type="ARBA" id="ARBA00023180"/>
    </source>
</evidence>
<comment type="similarity">
    <text evidence="2">Belongs to the sulfatase family.</text>
</comment>
<dbReference type="InterPro" id="IPR000917">
    <property type="entry name" value="Sulfatase_N"/>
</dbReference>
<evidence type="ECO:0000313" key="9">
    <source>
        <dbReference type="EMBL" id="RZS95447.1"/>
    </source>
</evidence>
<dbReference type="InterPro" id="IPR024607">
    <property type="entry name" value="Sulfatase_CS"/>
</dbReference>
<name>A0A4Q7P6N9_9BACT</name>
<dbReference type="PROSITE" id="PS00149">
    <property type="entry name" value="SULFATASE_2"/>
    <property type="match status" value="1"/>
</dbReference>
<evidence type="ECO:0000256" key="1">
    <source>
        <dbReference type="ARBA" id="ARBA00001913"/>
    </source>
</evidence>
<dbReference type="Gene3D" id="3.30.1120.10">
    <property type="match status" value="1"/>
</dbReference>
<proteinExistence type="inferred from homology"/>
<keyword evidence="6" id="KW-0106">Calcium</keyword>
<evidence type="ECO:0000256" key="5">
    <source>
        <dbReference type="ARBA" id="ARBA00022801"/>
    </source>
</evidence>
<dbReference type="PANTHER" id="PTHR42693">
    <property type="entry name" value="ARYLSULFATASE FAMILY MEMBER"/>
    <property type="match status" value="1"/>
</dbReference>
<dbReference type="GO" id="GO:0046872">
    <property type="term" value="F:metal ion binding"/>
    <property type="evidence" value="ECO:0007669"/>
    <property type="project" value="UniProtKB-KW"/>
</dbReference>
<evidence type="ECO:0000256" key="3">
    <source>
        <dbReference type="ARBA" id="ARBA00022723"/>
    </source>
</evidence>
<protein>
    <submittedName>
        <fullName evidence="9">Arylsulfatase A-like enzyme</fullName>
    </submittedName>
</protein>
<evidence type="ECO:0000259" key="8">
    <source>
        <dbReference type="Pfam" id="PF00884"/>
    </source>
</evidence>
<dbReference type="AlphaFoldDB" id="A0A4Q7P6N9"/>
<keyword evidence="10" id="KW-1185">Reference proteome</keyword>
<dbReference type="GO" id="GO:0004065">
    <property type="term" value="F:arylsulfatase activity"/>
    <property type="evidence" value="ECO:0007669"/>
    <property type="project" value="TreeGrafter"/>
</dbReference>
<dbReference type="RefSeq" id="WP_130274530.1">
    <property type="nucleotide sequence ID" value="NZ_SGXG01000001.1"/>
</dbReference>
<sequence>MKSFTRLIAFLGPNLFAILLVFQGSLSSIAQQKNPSKPNYIIIFADDLGYGDLGVFGHPSIRTPYLDQMAFEGQKWTNFYVAAPVCTPSRAGLLTGRLPVRNGMASDKRAVLFPDSKGGLPPGEVTLAKALKSVGYKTSAIGKWHLGHQSPYLPTDHGFDSYYGIPYSNDMNRVETIEVKDWINGQIQLAEEERWEAYQVPLMRNQEIIEQPTDQRTLTRRYTEEAIAQIKNMNGAPFFLYLAHSLPHIPLFRAEEFKGKSLAGMYGDVIEEIDWSVGQILQVLKEEGLAENTLVIFTSDNGPWHIFKEHGGTAGMLRGAKGGTFEGGMRVPTLFWWPGKLKQEVVMDMGTTLDLFPTFSKLSGFPIPTDRSYDGYDLSGLLFGTGKSERNIVYYYHGTQLRAIRWGDYKAHFFTQNEYGSQTAHPITQPPLEITNQLTPHDPPLLYNLSIDPGERWNIAESHPEILSAILKIRDAHLATLIPVENQLEK</sequence>
<dbReference type="PROSITE" id="PS00523">
    <property type="entry name" value="SULFATASE_1"/>
    <property type="match status" value="1"/>
</dbReference>
<dbReference type="EMBL" id="SGXG01000001">
    <property type="protein sequence ID" value="RZS95447.1"/>
    <property type="molecule type" value="Genomic_DNA"/>
</dbReference>
<dbReference type="InterPro" id="IPR050738">
    <property type="entry name" value="Sulfatase"/>
</dbReference>
<dbReference type="PANTHER" id="PTHR42693:SF11">
    <property type="entry name" value="ARYLSULFATASE A"/>
    <property type="match status" value="1"/>
</dbReference>
<dbReference type="CDD" id="cd16026">
    <property type="entry name" value="GALNS_like"/>
    <property type="match status" value="1"/>
</dbReference>
<evidence type="ECO:0000313" key="10">
    <source>
        <dbReference type="Proteomes" id="UP000292209"/>
    </source>
</evidence>
<evidence type="ECO:0000256" key="4">
    <source>
        <dbReference type="ARBA" id="ARBA00022729"/>
    </source>
</evidence>
<comment type="cofactor">
    <cofactor evidence="1">
        <name>Ca(2+)</name>
        <dbReference type="ChEBI" id="CHEBI:29108"/>
    </cofactor>
</comment>
<gene>
    <name evidence="9" type="ORF">BC751_0978</name>
</gene>
<dbReference type="OrthoDB" id="9764377at2"/>
<keyword evidence="3" id="KW-0479">Metal-binding</keyword>
<dbReference type="Pfam" id="PF00884">
    <property type="entry name" value="Sulfatase"/>
    <property type="match status" value="1"/>
</dbReference>
<keyword evidence="5" id="KW-0378">Hydrolase</keyword>
<organism evidence="9 10">
    <name type="scientific">Cecembia calidifontis</name>
    <dbReference type="NCBI Taxonomy" id="1187080"/>
    <lineage>
        <taxon>Bacteria</taxon>
        <taxon>Pseudomonadati</taxon>
        <taxon>Bacteroidota</taxon>
        <taxon>Cytophagia</taxon>
        <taxon>Cytophagales</taxon>
        <taxon>Cyclobacteriaceae</taxon>
        <taxon>Cecembia</taxon>
    </lineage>
</organism>
<accession>A0A4Q7P6N9</accession>
<dbReference type="Proteomes" id="UP000292209">
    <property type="component" value="Unassembled WGS sequence"/>
</dbReference>
<dbReference type="FunFam" id="3.40.720.10:FF:000023">
    <property type="entry name" value="Arylsulfatase A"/>
    <property type="match status" value="1"/>
</dbReference>
<feature type="domain" description="Sulfatase N-terminal" evidence="8">
    <location>
        <begin position="38"/>
        <end position="364"/>
    </location>
</feature>
<dbReference type="SUPFAM" id="SSF53649">
    <property type="entry name" value="Alkaline phosphatase-like"/>
    <property type="match status" value="1"/>
</dbReference>
<dbReference type="Gene3D" id="3.40.720.10">
    <property type="entry name" value="Alkaline Phosphatase, subunit A"/>
    <property type="match status" value="1"/>
</dbReference>
<reference evidence="9 10" key="1">
    <citation type="submission" date="2019-02" db="EMBL/GenBank/DDBJ databases">
        <title>Genomic Encyclopedia of Archaeal and Bacterial Type Strains, Phase II (KMG-II): from individual species to whole genera.</title>
        <authorList>
            <person name="Goeker M."/>
        </authorList>
    </citation>
    <scope>NUCLEOTIDE SEQUENCE [LARGE SCALE GENOMIC DNA]</scope>
    <source>
        <strain evidence="9 10">DSM 21411</strain>
    </source>
</reference>
<dbReference type="Pfam" id="PF14707">
    <property type="entry name" value="Sulfatase_C"/>
    <property type="match status" value="1"/>
</dbReference>
<evidence type="ECO:0000256" key="2">
    <source>
        <dbReference type="ARBA" id="ARBA00008779"/>
    </source>
</evidence>
<keyword evidence="4" id="KW-0732">Signal</keyword>
<evidence type="ECO:0000256" key="6">
    <source>
        <dbReference type="ARBA" id="ARBA00022837"/>
    </source>
</evidence>
<keyword evidence="7" id="KW-0325">Glycoprotein</keyword>
<comment type="caution">
    <text evidence="9">The sequence shown here is derived from an EMBL/GenBank/DDBJ whole genome shotgun (WGS) entry which is preliminary data.</text>
</comment>
<dbReference type="InterPro" id="IPR017850">
    <property type="entry name" value="Alkaline_phosphatase_core_sf"/>
</dbReference>